<accession>S7XLE5</accession>
<evidence type="ECO:0000256" key="3">
    <source>
        <dbReference type="ARBA" id="ARBA00022679"/>
    </source>
</evidence>
<feature type="transmembrane region" description="Helical" evidence="9">
    <location>
        <begin position="148"/>
        <end position="169"/>
    </location>
</feature>
<dbReference type="InterPro" id="IPR001841">
    <property type="entry name" value="Znf_RING"/>
</dbReference>
<dbReference type="InParanoid" id="S7XLE5"/>
<dbReference type="PROSITE" id="PS50089">
    <property type="entry name" value="ZF_RING_2"/>
    <property type="match status" value="1"/>
</dbReference>
<comment type="catalytic activity">
    <reaction evidence="1">
        <text>S-ubiquitinyl-[E2 ubiquitin-conjugating enzyme]-L-cysteine + [acceptor protein]-L-lysine = [E2 ubiquitin-conjugating enzyme]-L-cysteine + N(6)-ubiquitinyl-[acceptor protein]-L-lysine.</text>
        <dbReference type="EC" id="2.3.2.27"/>
    </reaction>
</comment>
<evidence type="ECO:0000256" key="10">
    <source>
        <dbReference type="SAM" id="SignalP"/>
    </source>
</evidence>
<dbReference type="PANTHER" id="PTHR22937">
    <property type="entry name" value="E3 UBIQUITIN-PROTEIN LIGASE RNF165"/>
    <property type="match status" value="1"/>
</dbReference>
<dbReference type="OMA" id="ICRINIV"/>
<keyword evidence="9" id="KW-0812">Transmembrane</keyword>
<dbReference type="SUPFAM" id="SSF57850">
    <property type="entry name" value="RING/U-box"/>
    <property type="match status" value="1"/>
</dbReference>
<evidence type="ECO:0000256" key="5">
    <source>
        <dbReference type="ARBA" id="ARBA00022771"/>
    </source>
</evidence>
<proteinExistence type="predicted"/>
<dbReference type="SMART" id="SM00184">
    <property type="entry name" value="RING"/>
    <property type="match status" value="1"/>
</dbReference>
<feature type="signal peptide" evidence="10">
    <location>
        <begin position="1"/>
        <end position="17"/>
    </location>
</feature>
<reference evidence="13" key="1">
    <citation type="journal article" date="2013" name="PLoS Genet.">
        <title>The genome of Spraguea lophii and the basis of host-microsporidian interactions.</title>
        <authorList>
            <person name="Campbell S.E."/>
            <person name="Williams T.A."/>
            <person name="Yousuf A."/>
            <person name="Soanes D.M."/>
            <person name="Paszkiewicz K.H."/>
            <person name="Williams B.A.P."/>
        </authorList>
    </citation>
    <scope>NUCLEOTIDE SEQUENCE [LARGE SCALE GENOMIC DNA]</scope>
    <source>
        <strain evidence="13">42_110</strain>
    </source>
</reference>
<organism evidence="12 13">
    <name type="scientific">Spraguea lophii (strain 42_110)</name>
    <name type="common">Microsporidian parasite</name>
    <dbReference type="NCBI Taxonomy" id="1358809"/>
    <lineage>
        <taxon>Eukaryota</taxon>
        <taxon>Fungi</taxon>
        <taxon>Fungi incertae sedis</taxon>
        <taxon>Microsporidia</taxon>
        <taxon>Spragueidae</taxon>
        <taxon>Spraguea</taxon>
    </lineage>
</organism>
<protein>
    <recommendedName>
        <fullName evidence="2">RING-type E3 ubiquitin transferase</fullName>
        <ecNumber evidence="2">2.3.2.27</ecNumber>
    </recommendedName>
</protein>
<evidence type="ECO:0000256" key="7">
    <source>
        <dbReference type="ARBA" id="ARBA00022833"/>
    </source>
</evidence>
<evidence type="ECO:0000256" key="1">
    <source>
        <dbReference type="ARBA" id="ARBA00000900"/>
    </source>
</evidence>
<dbReference type="Gene3D" id="3.30.40.10">
    <property type="entry name" value="Zinc/RING finger domain, C3HC4 (zinc finger)"/>
    <property type="match status" value="1"/>
</dbReference>
<dbReference type="GO" id="GO:0008270">
    <property type="term" value="F:zinc ion binding"/>
    <property type="evidence" value="ECO:0007669"/>
    <property type="project" value="UniProtKB-KW"/>
</dbReference>
<sequence length="242" mass="29302">MGIISFNFIKTLLVLFGMNTNSPLKCITRRLAFKPYSSILFLENVENIELPEFVDKNAWILVSSRKINEETVEILKERGLKAIIYLEYKYASYHNLPTYVLNKWYYSIIKDAFNMDERRKQYFYRDLTLELIFRNALHVDILQSTFPWLYLEFCFSLFVIFTSLFFYFYKKIYFHRILFNEFKWKIYDIPNNCSENCSICLEVMDENKYCTMLSCKHLYHLECIKRWAYSNPICPICRINIV</sequence>
<keyword evidence="6" id="KW-0833">Ubl conjugation pathway</keyword>
<evidence type="ECO:0000259" key="11">
    <source>
        <dbReference type="PROSITE" id="PS50089"/>
    </source>
</evidence>
<dbReference type="EC" id="2.3.2.27" evidence="2"/>
<keyword evidence="10" id="KW-0732">Signal</keyword>
<keyword evidence="7" id="KW-0862">Zinc</keyword>
<evidence type="ECO:0000256" key="6">
    <source>
        <dbReference type="ARBA" id="ARBA00022786"/>
    </source>
</evidence>
<dbReference type="AlphaFoldDB" id="S7XLE5"/>
<evidence type="ECO:0000256" key="2">
    <source>
        <dbReference type="ARBA" id="ARBA00012483"/>
    </source>
</evidence>
<dbReference type="STRING" id="1358809.S7XLE5"/>
<evidence type="ECO:0000256" key="8">
    <source>
        <dbReference type="PROSITE-ProRule" id="PRU00175"/>
    </source>
</evidence>
<feature type="chain" id="PRO_5004559485" description="RING-type E3 ubiquitin transferase" evidence="10">
    <location>
        <begin position="18"/>
        <end position="242"/>
    </location>
</feature>
<gene>
    <name evidence="12" type="ORF">SLOPH_1578</name>
</gene>
<evidence type="ECO:0000313" key="13">
    <source>
        <dbReference type="Proteomes" id="UP000014978"/>
    </source>
</evidence>
<dbReference type="GO" id="GO:0061630">
    <property type="term" value="F:ubiquitin protein ligase activity"/>
    <property type="evidence" value="ECO:0007669"/>
    <property type="project" value="UniProtKB-EC"/>
</dbReference>
<keyword evidence="13" id="KW-1185">Reference proteome</keyword>
<dbReference type="HOGENOM" id="CLU_1147825_0_0_1"/>
<dbReference type="Pfam" id="PF13639">
    <property type="entry name" value="zf-RING_2"/>
    <property type="match status" value="1"/>
</dbReference>
<dbReference type="InterPro" id="IPR013083">
    <property type="entry name" value="Znf_RING/FYVE/PHD"/>
</dbReference>
<dbReference type="Proteomes" id="UP000014978">
    <property type="component" value="Unassembled WGS sequence"/>
</dbReference>
<keyword evidence="9" id="KW-0472">Membrane</keyword>
<dbReference type="InterPro" id="IPR045191">
    <property type="entry name" value="MBR1/2-like"/>
</dbReference>
<comment type="caution">
    <text evidence="12">The sequence shown here is derived from an EMBL/GenBank/DDBJ whole genome shotgun (WGS) entry which is preliminary data.</text>
</comment>
<evidence type="ECO:0000313" key="12">
    <source>
        <dbReference type="EMBL" id="EPR79904.1"/>
    </source>
</evidence>
<evidence type="ECO:0000256" key="4">
    <source>
        <dbReference type="ARBA" id="ARBA00022723"/>
    </source>
</evidence>
<keyword evidence="5 8" id="KW-0863">Zinc-finger</keyword>
<evidence type="ECO:0000256" key="9">
    <source>
        <dbReference type="SAM" id="Phobius"/>
    </source>
</evidence>
<keyword evidence="3" id="KW-0808">Transferase</keyword>
<name>S7XLE5_SPRLO</name>
<feature type="domain" description="RING-type" evidence="11">
    <location>
        <begin position="197"/>
        <end position="238"/>
    </location>
</feature>
<keyword evidence="4" id="KW-0479">Metal-binding</keyword>
<dbReference type="EMBL" id="ATCN01000077">
    <property type="protein sequence ID" value="EPR79904.1"/>
    <property type="molecule type" value="Genomic_DNA"/>
</dbReference>
<dbReference type="OrthoDB" id="8062037at2759"/>
<dbReference type="VEuPathDB" id="MicrosporidiaDB:SLOPH_1578"/>
<keyword evidence="9" id="KW-1133">Transmembrane helix</keyword>
<dbReference type="PANTHER" id="PTHR22937:SF65">
    <property type="entry name" value="E3 UBIQUITIN-PROTEIN LIGASE ARK2C"/>
    <property type="match status" value="1"/>
</dbReference>